<proteinExistence type="predicted"/>
<feature type="coiled-coil region" evidence="1">
    <location>
        <begin position="135"/>
        <end position="172"/>
    </location>
</feature>
<evidence type="ECO:0000256" key="2">
    <source>
        <dbReference type="SAM" id="MobiDB-lite"/>
    </source>
</evidence>
<accession>A0A834L862</accession>
<evidence type="ECO:0000313" key="3">
    <source>
        <dbReference type="EMBL" id="KAF7123274.1"/>
    </source>
</evidence>
<keyword evidence="1" id="KW-0175">Coiled coil</keyword>
<reference evidence="3" key="1">
    <citation type="submission" date="2019-11" db="EMBL/GenBank/DDBJ databases">
        <authorList>
            <person name="Liu Y."/>
            <person name="Hou J."/>
            <person name="Li T.-Q."/>
            <person name="Guan C.-H."/>
            <person name="Wu X."/>
            <person name="Wu H.-Z."/>
            <person name="Ling F."/>
            <person name="Zhang R."/>
            <person name="Shi X.-G."/>
            <person name="Ren J.-P."/>
            <person name="Chen E.-F."/>
            <person name="Sun J.-M."/>
        </authorList>
    </citation>
    <scope>NUCLEOTIDE SEQUENCE</scope>
    <source>
        <strain evidence="3">Adult_tree_wgs_1</strain>
        <tissue evidence="3">Leaves</tissue>
    </source>
</reference>
<feature type="region of interest" description="Disordered" evidence="2">
    <location>
        <begin position="271"/>
        <end position="317"/>
    </location>
</feature>
<keyword evidence="4" id="KW-1185">Reference proteome</keyword>
<name>A0A834L862_RHOSS</name>
<evidence type="ECO:0000313" key="4">
    <source>
        <dbReference type="Proteomes" id="UP000626092"/>
    </source>
</evidence>
<organism evidence="3 4">
    <name type="scientific">Rhododendron simsii</name>
    <name type="common">Sims's rhododendron</name>
    <dbReference type="NCBI Taxonomy" id="118357"/>
    <lineage>
        <taxon>Eukaryota</taxon>
        <taxon>Viridiplantae</taxon>
        <taxon>Streptophyta</taxon>
        <taxon>Embryophyta</taxon>
        <taxon>Tracheophyta</taxon>
        <taxon>Spermatophyta</taxon>
        <taxon>Magnoliopsida</taxon>
        <taxon>eudicotyledons</taxon>
        <taxon>Gunneridae</taxon>
        <taxon>Pentapetalae</taxon>
        <taxon>asterids</taxon>
        <taxon>Ericales</taxon>
        <taxon>Ericaceae</taxon>
        <taxon>Ericoideae</taxon>
        <taxon>Rhodoreae</taxon>
        <taxon>Rhododendron</taxon>
    </lineage>
</organism>
<sequence>MDHAKAELKAADSKKWAAIKKAKGAEDKAAKYVARAERKEKEAAEARELADKYVADAKKKGSEAQAARGAAGAASKHVVEVPKKNSNFISTQFAIPLLCLFDLNKFEGERKEHHISMDHAKAELKVADSKKWAAIKKAKEAEDKAAKYVARAERKEKEAAEARELADKYAADAKKMGAEAQAARAAADAASKHVEGKKNSKFLCTEKPTNRGFPVQRIRVLAELKLADSKKWKAIKRAKKADDKAAKYVARAERKEKEAAEARQLAKRYAADAKRMGSDAQASRVAADATSKRVDELLNPTGEPMVQPGCWPKKKKA</sequence>
<comment type="caution">
    <text evidence="3">The sequence shown here is derived from an EMBL/GenBank/DDBJ whole genome shotgun (WGS) entry which is preliminary data.</text>
</comment>
<gene>
    <name evidence="3" type="ORF">RHSIM_Rhsim12G0201400</name>
</gene>
<protein>
    <submittedName>
        <fullName evidence="3">Uncharacterized protein</fullName>
    </submittedName>
</protein>
<dbReference type="AlphaFoldDB" id="A0A834L862"/>
<dbReference type="OrthoDB" id="1735694at2759"/>
<feature type="coiled-coil region" evidence="1">
    <location>
        <begin position="22"/>
        <end position="56"/>
    </location>
</feature>
<dbReference type="Proteomes" id="UP000626092">
    <property type="component" value="Unassembled WGS sequence"/>
</dbReference>
<evidence type="ECO:0000256" key="1">
    <source>
        <dbReference type="SAM" id="Coils"/>
    </source>
</evidence>
<dbReference type="EMBL" id="WJXA01000012">
    <property type="protein sequence ID" value="KAF7123274.1"/>
    <property type="molecule type" value="Genomic_DNA"/>
</dbReference>